<evidence type="ECO:0000259" key="7">
    <source>
        <dbReference type="Pfam" id="PF00171"/>
    </source>
</evidence>
<dbReference type="InterPro" id="IPR016161">
    <property type="entry name" value="Ald_DH/histidinol_DH"/>
</dbReference>
<gene>
    <name evidence="8" type="ORF">DIU77_007560</name>
</gene>
<evidence type="ECO:0000256" key="2">
    <source>
        <dbReference type="ARBA" id="ARBA00023002"/>
    </source>
</evidence>
<name>A0ABD6FDF8_9PSEU</name>
<dbReference type="FunFam" id="3.40.605.10:FF:000007">
    <property type="entry name" value="NAD/NADP-dependent betaine aldehyde dehydrogenase"/>
    <property type="match status" value="1"/>
</dbReference>
<dbReference type="GO" id="GO:0016491">
    <property type="term" value="F:oxidoreductase activity"/>
    <property type="evidence" value="ECO:0007669"/>
    <property type="project" value="UniProtKB-KW"/>
</dbReference>
<proteinExistence type="inferred from homology"/>
<dbReference type="PANTHER" id="PTHR43860:SF2">
    <property type="entry name" value="BETAINE ALDEHYDE DEHYDROGENASE-RELATED"/>
    <property type="match status" value="1"/>
</dbReference>
<dbReference type="PROSITE" id="PS00687">
    <property type="entry name" value="ALDEHYDE_DEHYDR_GLU"/>
    <property type="match status" value="1"/>
</dbReference>
<dbReference type="InterPro" id="IPR015590">
    <property type="entry name" value="Aldehyde_DH_dom"/>
</dbReference>
<comment type="caution">
    <text evidence="8">The sequence shown here is derived from an EMBL/GenBank/DDBJ whole genome shotgun (WGS) entry which is preliminary data.</text>
</comment>
<keyword evidence="2 6" id="KW-0560">Oxidoreductase</keyword>
<dbReference type="InterPro" id="IPR016163">
    <property type="entry name" value="Ald_DH_C"/>
</dbReference>
<evidence type="ECO:0000313" key="8">
    <source>
        <dbReference type="EMBL" id="MFO7192082.1"/>
    </source>
</evidence>
<evidence type="ECO:0000256" key="6">
    <source>
        <dbReference type="RuleBase" id="RU003345"/>
    </source>
</evidence>
<comment type="pathway">
    <text evidence="4">Amine and polyamine biosynthesis; betaine biosynthesis via choline pathway; betaine from betaine aldehyde: step 1/1.</text>
</comment>
<dbReference type="Pfam" id="PF00171">
    <property type="entry name" value="Aldedh"/>
    <property type="match status" value="1"/>
</dbReference>
<feature type="domain" description="Aldehyde dehydrogenase" evidence="7">
    <location>
        <begin position="19"/>
        <end position="476"/>
    </location>
</feature>
<reference evidence="8 9" key="1">
    <citation type="journal article" date="2021" name="BMC Genomics">
        <title>Genome-resolved metagenome and metatranscriptome analyses of thermophilic composting reveal key bacterial players and their metabolic interactions.</title>
        <authorList>
            <person name="Braga L.P.P."/>
            <person name="Pereira R.V."/>
            <person name="Martins L.F."/>
            <person name="Moura L.M.S."/>
            <person name="Sanchez F.B."/>
            <person name="Patane J.S.L."/>
            <person name="da Silva A.M."/>
            <person name="Setubal J.C."/>
        </authorList>
    </citation>
    <scope>NUCLEOTIDE SEQUENCE [LARGE SCALE GENOMIC DNA]</scope>
    <source>
        <strain evidence="8">ZC4RG45</strain>
    </source>
</reference>
<evidence type="ECO:0000256" key="4">
    <source>
        <dbReference type="ARBA" id="ARBA00037921"/>
    </source>
</evidence>
<feature type="active site" evidence="5">
    <location>
        <position position="249"/>
    </location>
</feature>
<dbReference type="AlphaFoldDB" id="A0ABD6FDF8"/>
<dbReference type="InterPro" id="IPR016162">
    <property type="entry name" value="Ald_DH_N"/>
</dbReference>
<dbReference type="PANTHER" id="PTHR43860">
    <property type="entry name" value="BETAINE ALDEHYDE DEHYDROGENASE"/>
    <property type="match status" value="1"/>
</dbReference>
<protein>
    <submittedName>
        <fullName evidence="8">Aldehyde dehydrogenase family protein</fullName>
    </submittedName>
</protein>
<evidence type="ECO:0000256" key="1">
    <source>
        <dbReference type="ARBA" id="ARBA00009986"/>
    </source>
</evidence>
<comment type="similarity">
    <text evidence="1 6">Belongs to the aldehyde dehydrogenase family.</text>
</comment>
<evidence type="ECO:0000256" key="3">
    <source>
        <dbReference type="ARBA" id="ARBA00023027"/>
    </source>
</evidence>
<dbReference type="EMBL" id="QGUI02000071">
    <property type="protein sequence ID" value="MFO7192082.1"/>
    <property type="molecule type" value="Genomic_DNA"/>
</dbReference>
<organism evidence="8 9">
    <name type="scientific">Thermocrispum agreste</name>
    <dbReference type="NCBI Taxonomy" id="37925"/>
    <lineage>
        <taxon>Bacteria</taxon>
        <taxon>Bacillati</taxon>
        <taxon>Actinomycetota</taxon>
        <taxon>Actinomycetes</taxon>
        <taxon>Pseudonocardiales</taxon>
        <taxon>Pseudonocardiaceae</taxon>
        <taxon>Thermocrispum</taxon>
    </lineage>
</organism>
<sequence>MKDLFIAGAWTDSTAQTPATRTIYNPFDGSELATVSEATAEDVDAAVAAAKRAQPEWWGSTSATERGDLLRRVADLLVRDREELARTECLDTGKTVKEGRIDVDDVVSVFRYYADLADKDAGRVVDTGNPDAISRIVHEPVGVCALIAPWNYPLLQISWKIAPALAAGNAVVVKPSELTPMTTIHLVRLLAEAGVPDGVVNLVLGSGAVVGERMVSHPDVDMVSFTGGLATGRRIMAAAAAGPKRVALELGGKNPNVVFADVDLDTAVDYALAAAFLHSGQVCSAGSRLILHEDIHDDFVAEMARRAEAIVLGNGLDDDTECGPLISAEHRAKVEKYIEQAVADGARLVCGGTRPDDPELRDGYFLRPTIFTDVASDSAIVQEEVFGPVVTVERFRTEEEAVRLANDTEYGLAGAVWTNDASRAQRVAGALRHGTVWINDYHPYLPQAEWGGFGKSGIGRELGPTGLDEYRESKHIYQNTRPAPLRWFAGNGGV</sequence>
<dbReference type="Proteomes" id="UP000249324">
    <property type="component" value="Unassembled WGS sequence"/>
</dbReference>
<dbReference type="SUPFAM" id="SSF53720">
    <property type="entry name" value="ALDH-like"/>
    <property type="match status" value="1"/>
</dbReference>
<keyword evidence="3" id="KW-0520">NAD</keyword>
<dbReference type="Gene3D" id="3.40.309.10">
    <property type="entry name" value="Aldehyde Dehydrogenase, Chain A, domain 2"/>
    <property type="match status" value="1"/>
</dbReference>
<accession>A0ABD6FDF8</accession>
<dbReference type="InterPro" id="IPR016160">
    <property type="entry name" value="Ald_DH_CS_CYS"/>
</dbReference>
<dbReference type="Gene3D" id="3.40.605.10">
    <property type="entry name" value="Aldehyde Dehydrogenase, Chain A, domain 1"/>
    <property type="match status" value="1"/>
</dbReference>
<evidence type="ECO:0000256" key="5">
    <source>
        <dbReference type="PROSITE-ProRule" id="PRU10007"/>
    </source>
</evidence>
<dbReference type="PROSITE" id="PS00070">
    <property type="entry name" value="ALDEHYDE_DEHYDR_CYS"/>
    <property type="match status" value="1"/>
</dbReference>
<dbReference type="FunFam" id="3.40.309.10:FF:000012">
    <property type="entry name" value="Betaine aldehyde dehydrogenase"/>
    <property type="match status" value="1"/>
</dbReference>
<evidence type="ECO:0000313" key="9">
    <source>
        <dbReference type="Proteomes" id="UP000249324"/>
    </source>
</evidence>
<dbReference type="InterPro" id="IPR029510">
    <property type="entry name" value="Ald_DH_CS_GLU"/>
</dbReference>